<dbReference type="eggNOG" id="KOG4554">
    <property type="taxonomic scope" value="Eukaryota"/>
</dbReference>
<dbReference type="PANTHER" id="PTHR28112">
    <property type="entry name" value="SRP-INDEPENDENT TARGETING PROTEIN 3"/>
    <property type="match status" value="1"/>
</dbReference>
<gene>
    <name evidence="4" type="primary">snd302</name>
    <name evidence="3" type="ORF">SJAG_01782</name>
</gene>
<sequence>MNPQLLNLIAAFGVMQYAKKLDFEDPQVVMYARTAYVVSNAVIFGIYAIIKSKIETKNDRTPLVYEEPPIPFSGEKTGKSVATTVMDYDLEQLGRARKSTIFGIMVMAFMHLYLHYSQPLVLQSILPLITVLTNNLVSIHLFGKPAEGSLARPFAVPSLFGNNNNQRTAVTGASTAAAPAAETKKVEEKEAGAKITELN</sequence>
<evidence type="ECO:0000313" key="5">
    <source>
        <dbReference type="Proteomes" id="UP000001744"/>
    </source>
</evidence>
<feature type="transmembrane region" description="Helical" evidence="2">
    <location>
        <begin position="99"/>
        <end position="116"/>
    </location>
</feature>
<organism evidence="3 5">
    <name type="scientific">Schizosaccharomyces japonicus (strain yFS275 / FY16936)</name>
    <name type="common">Fission yeast</name>
    <dbReference type="NCBI Taxonomy" id="402676"/>
    <lineage>
        <taxon>Eukaryota</taxon>
        <taxon>Fungi</taxon>
        <taxon>Dikarya</taxon>
        <taxon>Ascomycota</taxon>
        <taxon>Taphrinomycotina</taxon>
        <taxon>Schizosaccharomycetes</taxon>
        <taxon>Schizosaccharomycetales</taxon>
        <taxon>Schizosaccharomycetaceae</taxon>
        <taxon>Schizosaccharomyces</taxon>
    </lineage>
</organism>
<name>B6JYW1_SCHJY</name>
<dbReference type="VEuPathDB" id="FungiDB:SJAG_01782"/>
<dbReference type="HOGENOM" id="CLU_099163_0_0_1"/>
<dbReference type="STRING" id="402676.B6JYW1"/>
<evidence type="ECO:0000313" key="4">
    <source>
        <dbReference type="JaponicusDB" id="SJAG_01782"/>
    </source>
</evidence>
<evidence type="ECO:0000256" key="2">
    <source>
        <dbReference type="SAM" id="Phobius"/>
    </source>
</evidence>
<dbReference type="GO" id="GO:0045047">
    <property type="term" value="P:protein targeting to ER"/>
    <property type="evidence" value="ECO:0007669"/>
    <property type="project" value="InterPro"/>
</dbReference>
<feature type="transmembrane region" description="Helical" evidence="2">
    <location>
        <begin position="122"/>
        <end position="142"/>
    </location>
</feature>
<protein>
    <submittedName>
        <fullName evidence="3">Pho88 family protein</fullName>
    </submittedName>
</protein>
<dbReference type="InterPro" id="IPR012098">
    <property type="entry name" value="SND3_fun"/>
</dbReference>
<feature type="compositionally biased region" description="Basic and acidic residues" evidence="1">
    <location>
        <begin position="182"/>
        <end position="192"/>
    </location>
</feature>
<keyword evidence="2" id="KW-1133">Transmembrane helix</keyword>
<accession>B6JYW1</accession>
<dbReference type="RefSeq" id="XP_002173022.1">
    <property type="nucleotide sequence ID" value="XM_002172986.1"/>
</dbReference>
<feature type="compositionally biased region" description="Low complexity" evidence="1">
    <location>
        <begin position="171"/>
        <end position="181"/>
    </location>
</feature>
<dbReference type="EMBL" id="KE651168">
    <property type="protein sequence ID" value="EEB06729.1"/>
    <property type="molecule type" value="Genomic_DNA"/>
</dbReference>
<keyword evidence="2" id="KW-0812">Transmembrane</keyword>
<evidence type="ECO:0000313" key="3">
    <source>
        <dbReference type="EMBL" id="EEB06729.1"/>
    </source>
</evidence>
<dbReference type="JaponicusDB" id="SJAG_01782">
    <property type="gene designation" value="snd302"/>
</dbReference>
<dbReference type="Proteomes" id="UP000001744">
    <property type="component" value="Unassembled WGS sequence"/>
</dbReference>
<dbReference type="PIRSF" id="PIRSF008756">
    <property type="entry name" value="P_tr_PHO88"/>
    <property type="match status" value="1"/>
</dbReference>
<evidence type="ECO:0000256" key="1">
    <source>
        <dbReference type="SAM" id="MobiDB-lite"/>
    </source>
</evidence>
<dbReference type="GO" id="GO:0005783">
    <property type="term" value="C:endoplasmic reticulum"/>
    <property type="evidence" value="ECO:0007669"/>
    <property type="project" value="InterPro"/>
</dbReference>
<dbReference type="OrthoDB" id="18139at2759"/>
<keyword evidence="5" id="KW-1185">Reference proteome</keyword>
<dbReference type="OMA" id="NMDYDKG"/>
<dbReference type="Pfam" id="PF10032">
    <property type="entry name" value="Pho88"/>
    <property type="match status" value="1"/>
</dbReference>
<reference evidence="3 5" key="1">
    <citation type="journal article" date="2011" name="Science">
        <title>Comparative functional genomics of the fission yeasts.</title>
        <authorList>
            <person name="Rhind N."/>
            <person name="Chen Z."/>
            <person name="Yassour M."/>
            <person name="Thompson D.A."/>
            <person name="Haas B.J."/>
            <person name="Habib N."/>
            <person name="Wapinski I."/>
            <person name="Roy S."/>
            <person name="Lin M.F."/>
            <person name="Heiman D.I."/>
            <person name="Young S.K."/>
            <person name="Furuya K."/>
            <person name="Guo Y."/>
            <person name="Pidoux A."/>
            <person name="Chen H.M."/>
            <person name="Robbertse B."/>
            <person name="Goldberg J.M."/>
            <person name="Aoki K."/>
            <person name="Bayne E.H."/>
            <person name="Berlin A.M."/>
            <person name="Desjardins C.A."/>
            <person name="Dobbs E."/>
            <person name="Dukaj L."/>
            <person name="Fan L."/>
            <person name="FitzGerald M.G."/>
            <person name="French C."/>
            <person name="Gujja S."/>
            <person name="Hansen K."/>
            <person name="Keifenheim D."/>
            <person name="Levin J.Z."/>
            <person name="Mosher R.A."/>
            <person name="Mueller C.A."/>
            <person name="Pfiffner J."/>
            <person name="Priest M."/>
            <person name="Russ C."/>
            <person name="Smialowska A."/>
            <person name="Swoboda P."/>
            <person name="Sykes S.M."/>
            <person name="Vaughn M."/>
            <person name="Vengrova S."/>
            <person name="Yoder R."/>
            <person name="Zeng Q."/>
            <person name="Allshire R."/>
            <person name="Baulcombe D."/>
            <person name="Birren B.W."/>
            <person name="Brown W."/>
            <person name="Ekwall K."/>
            <person name="Kellis M."/>
            <person name="Leatherwood J."/>
            <person name="Levin H."/>
            <person name="Margalit H."/>
            <person name="Martienssen R."/>
            <person name="Nieduszynski C.A."/>
            <person name="Spatafora J.W."/>
            <person name="Friedman N."/>
            <person name="Dalgaard J.Z."/>
            <person name="Baumann P."/>
            <person name="Niki H."/>
            <person name="Regev A."/>
            <person name="Nusbaum C."/>
        </authorList>
    </citation>
    <scope>NUCLEOTIDE SEQUENCE [LARGE SCALE GENOMIC DNA]</scope>
    <source>
        <strain evidence="5">yFS275 / FY16936</strain>
    </source>
</reference>
<dbReference type="PANTHER" id="PTHR28112:SF2">
    <property type="entry name" value="PHO88 FAMILY PROTEIN"/>
    <property type="match status" value="1"/>
</dbReference>
<proteinExistence type="predicted"/>
<dbReference type="AlphaFoldDB" id="B6JYW1"/>
<feature type="region of interest" description="Disordered" evidence="1">
    <location>
        <begin position="171"/>
        <end position="199"/>
    </location>
</feature>
<dbReference type="GeneID" id="7048211"/>
<keyword evidence="2" id="KW-0472">Membrane</keyword>
<feature type="transmembrane region" description="Helical" evidence="2">
    <location>
        <begin position="30"/>
        <end position="50"/>
    </location>
</feature>